<reference evidence="2 3" key="1">
    <citation type="submission" date="2023-01" db="EMBL/GenBank/DDBJ databases">
        <title>Analysis of 21 Apiospora genomes using comparative genomics revels a genus with tremendous synthesis potential of carbohydrate active enzymes and secondary metabolites.</title>
        <authorList>
            <person name="Sorensen T."/>
        </authorList>
    </citation>
    <scope>NUCLEOTIDE SEQUENCE [LARGE SCALE GENOMIC DNA]</scope>
    <source>
        <strain evidence="2 3">CBS 114990</strain>
    </source>
</reference>
<protein>
    <submittedName>
        <fullName evidence="2">Uncharacterized protein</fullName>
    </submittedName>
</protein>
<gene>
    <name evidence="2" type="ORF">PG997_000162</name>
</gene>
<accession>A0ABR1X9Z4</accession>
<feature type="region of interest" description="Disordered" evidence="1">
    <location>
        <begin position="1"/>
        <end position="27"/>
    </location>
</feature>
<evidence type="ECO:0000256" key="1">
    <source>
        <dbReference type="SAM" id="MobiDB-lite"/>
    </source>
</evidence>
<evidence type="ECO:0000313" key="3">
    <source>
        <dbReference type="Proteomes" id="UP001433268"/>
    </source>
</evidence>
<dbReference type="GeneID" id="92037537"/>
<dbReference type="Proteomes" id="UP001433268">
    <property type="component" value="Unassembled WGS sequence"/>
</dbReference>
<keyword evidence="3" id="KW-1185">Reference proteome</keyword>
<organism evidence="2 3">
    <name type="scientific">Apiospora hydei</name>
    <dbReference type="NCBI Taxonomy" id="1337664"/>
    <lineage>
        <taxon>Eukaryota</taxon>
        <taxon>Fungi</taxon>
        <taxon>Dikarya</taxon>
        <taxon>Ascomycota</taxon>
        <taxon>Pezizomycotina</taxon>
        <taxon>Sordariomycetes</taxon>
        <taxon>Xylariomycetidae</taxon>
        <taxon>Amphisphaeriales</taxon>
        <taxon>Apiosporaceae</taxon>
        <taxon>Apiospora</taxon>
    </lineage>
</organism>
<comment type="caution">
    <text evidence="2">The sequence shown here is derived from an EMBL/GenBank/DDBJ whole genome shotgun (WGS) entry which is preliminary data.</text>
</comment>
<dbReference type="EMBL" id="JAQQWN010000002">
    <property type="protein sequence ID" value="KAK8093477.1"/>
    <property type="molecule type" value="Genomic_DNA"/>
</dbReference>
<feature type="compositionally biased region" description="Basic and acidic residues" evidence="1">
    <location>
        <begin position="1"/>
        <end position="11"/>
    </location>
</feature>
<dbReference type="RefSeq" id="XP_066674250.1">
    <property type="nucleotide sequence ID" value="XM_066804477.1"/>
</dbReference>
<evidence type="ECO:0000313" key="2">
    <source>
        <dbReference type="EMBL" id="KAK8093477.1"/>
    </source>
</evidence>
<proteinExistence type="predicted"/>
<sequence length="195" mass="21682">MEGAGRSDRQAPEASQGNGSRQLGGIPKLVMRDAKATCQTSPMDRMAMAISDHPSRPLLSFGALSQDGVFNRPLWHADPALDGRRLLTGLEQVVHSDGSPSYQGDDAVMLKPYWTNILDHHRFAGYHPQPFRLYIDLVWDAVFVPNASINLEYVSPRDKVSRCYWFKFSMAEPPRSDLGWHSLEQAAVCSSGPAR</sequence>
<name>A0ABR1X9Z4_9PEZI</name>